<organism evidence="14">
    <name type="scientific">Buchnera aphidicola</name>
    <name type="common">Anoecia corni</name>
    <dbReference type="NCBI Taxonomy" id="2994477"/>
    <lineage>
        <taxon>Bacteria</taxon>
        <taxon>Pseudomonadati</taxon>
        <taxon>Pseudomonadota</taxon>
        <taxon>Gammaproteobacteria</taxon>
        <taxon>Enterobacterales</taxon>
        <taxon>Erwiniaceae</taxon>
        <taxon>Buchnera</taxon>
    </lineage>
</organism>
<sequence length="481" mass="57049">MLKIFNTLNNKKEKFIPITSNKVNMYVCGITPYDFCHLGHGRTFIFFDIVLRFLKKNRYQVNYIRNITNIDDKIIEKSFKSNVSVKNLTNYFIEQMRKDFSVLNILIPTQEPLVTDHMESIYKIIRFLLDTNYAYHSKNGDIFFSVRKDKNYGKLSNQVLNKLKKTKNSIDENSKHHVEDFVLWKKSKKNEPYWTSPWGKGRPGWHIECSAINNFYFGKKIDIHGGGIDLLFPHHENENAQSTCYNQSLIYSKYWMHSGMVFLKQKKMSKSGKNCVYLRDILKKNNPESVRLFFLSTHYKKPIYYDKISSLKISFFALSKLYIALQQNNIVCYINNQFQEIKNHGLLYKKKFFNAMNDDFNTPKALSVLFELSKKIQMYKKKKSYSYSNYLSYILKELGNILGILLQNTSDFFSINSVVNNEKSNQFIKILIKKRSYFRKLKNWKKADFIKEKLLKLNVRVEDSTTKTTWKYIHIYNDVST</sequence>
<dbReference type="AlphaFoldDB" id="A0AAT9IGN7"/>
<dbReference type="Pfam" id="PF01406">
    <property type="entry name" value="tRNA-synt_1e"/>
    <property type="match status" value="1"/>
</dbReference>
<keyword evidence="5 12" id="KW-0436">Ligase</keyword>
<comment type="subunit">
    <text evidence="3 12">Monomer.</text>
</comment>
<keyword evidence="11 12" id="KW-0030">Aminoacyl-tRNA synthetase</keyword>
<evidence type="ECO:0000256" key="5">
    <source>
        <dbReference type="ARBA" id="ARBA00022598"/>
    </source>
</evidence>
<dbReference type="InterPro" id="IPR032678">
    <property type="entry name" value="tRNA-synt_1_cat_dom"/>
</dbReference>
<evidence type="ECO:0000256" key="7">
    <source>
        <dbReference type="ARBA" id="ARBA00022741"/>
    </source>
</evidence>
<keyword evidence="6 12" id="KW-0479">Metal-binding</keyword>
<dbReference type="GO" id="GO:0008270">
    <property type="term" value="F:zinc ion binding"/>
    <property type="evidence" value="ECO:0007669"/>
    <property type="project" value="UniProtKB-UniRule"/>
</dbReference>
<feature type="domain" description="Cysteinyl-tRNA synthetase class Ia DALR" evidence="13">
    <location>
        <begin position="351"/>
        <end position="413"/>
    </location>
</feature>
<dbReference type="GO" id="GO:0005524">
    <property type="term" value="F:ATP binding"/>
    <property type="evidence" value="ECO:0007669"/>
    <property type="project" value="UniProtKB-UniRule"/>
</dbReference>
<dbReference type="PANTHER" id="PTHR10890">
    <property type="entry name" value="CYSTEINYL-TRNA SYNTHETASE"/>
    <property type="match status" value="1"/>
</dbReference>
<dbReference type="InterPro" id="IPR015803">
    <property type="entry name" value="Cys-tRNA-ligase"/>
</dbReference>
<dbReference type="EMBL" id="OZ060371">
    <property type="protein sequence ID" value="CAL4043731.1"/>
    <property type="molecule type" value="Genomic_DNA"/>
</dbReference>
<dbReference type="InterPro" id="IPR024909">
    <property type="entry name" value="Cys-tRNA/MSH_ligase"/>
</dbReference>
<comment type="cofactor">
    <cofactor evidence="12">
        <name>Zn(2+)</name>
        <dbReference type="ChEBI" id="CHEBI:29105"/>
    </cofactor>
    <text evidence="12">Binds 1 zinc ion per subunit.</text>
</comment>
<evidence type="ECO:0000256" key="6">
    <source>
        <dbReference type="ARBA" id="ARBA00022723"/>
    </source>
</evidence>
<keyword evidence="7 12" id="KW-0547">Nucleotide-binding</keyword>
<keyword evidence="4 12" id="KW-0963">Cytoplasm</keyword>
<dbReference type="InterPro" id="IPR015273">
    <property type="entry name" value="Cys-tRNA-synt_Ia_DALR"/>
</dbReference>
<comment type="catalytic activity">
    <reaction evidence="12">
        <text>tRNA(Cys) + L-cysteine + ATP = L-cysteinyl-tRNA(Cys) + AMP + diphosphate</text>
        <dbReference type="Rhea" id="RHEA:17773"/>
        <dbReference type="Rhea" id="RHEA-COMP:9661"/>
        <dbReference type="Rhea" id="RHEA-COMP:9679"/>
        <dbReference type="ChEBI" id="CHEBI:30616"/>
        <dbReference type="ChEBI" id="CHEBI:33019"/>
        <dbReference type="ChEBI" id="CHEBI:35235"/>
        <dbReference type="ChEBI" id="CHEBI:78442"/>
        <dbReference type="ChEBI" id="CHEBI:78517"/>
        <dbReference type="ChEBI" id="CHEBI:456215"/>
        <dbReference type="EC" id="6.1.1.16"/>
    </reaction>
</comment>
<reference evidence="14" key="1">
    <citation type="submission" date="2024-06" db="EMBL/GenBank/DDBJ databases">
        <authorList>
            <person name="Manzano-Marin A."/>
            <person name="Manzano-Marin A."/>
            <person name="Alejandro Manzano Marin A."/>
        </authorList>
    </citation>
    <scope>NUCLEOTIDE SEQUENCE</scope>
    <source>
        <strain evidence="14">Ancorni-2928</strain>
    </source>
</reference>
<dbReference type="NCBIfam" id="TIGR00435">
    <property type="entry name" value="cysS"/>
    <property type="match status" value="1"/>
</dbReference>
<dbReference type="GO" id="GO:0005829">
    <property type="term" value="C:cytosol"/>
    <property type="evidence" value="ECO:0007669"/>
    <property type="project" value="TreeGrafter"/>
</dbReference>
<keyword evidence="10 12" id="KW-0648">Protein biosynthesis</keyword>
<gene>
    <name evidence="12 14" type="primary">cysS</name>
    <name evidence="14" type="ORF">BUANCORI2928_378</name>
</gene>
<keyword evidence="8 12" id="KW-0862">Zinc</keyword>
<dbReference type="PANTHER" id="PTHR10890:SF3">
    <property type="entry name" value="CYSTEINE--TRNA LIGASE, CYTOPLASMIC"/>
    <property type="match status" value="1"/>
</dbReference>
<evidence type="ECO:0000256" key="11">
    <source>
        <dbReference type="ARBA" id="ARBA00023146"/>
    </source>
</evidence>
<evidence type="ECO:0000256" key="9">
    <source>
        <dbReference type="ARBA" id="ARBA00022840"/>
    </source>
</evidence>
<feature type="short sequence motif" description="'KMSKS' region" evidence="12">
    <location>
        <begin position="267"/>
        <end position="271"/>
    </location>
</feature>
<dbReference type="CDD" id="cd00672">
    <property type="entry name" value="CysRS_core"/>
    <property type="match status" value="1"/>
</dbReference>
<evidence type="ECO:0000256" key="1">
    <source>
        <dbReference type="ARBA" id="ARBA00004496"/>
    </source>
</evidence>
<dbReference type="Pfam" id="PF09190">
    <property type="entry name" value="DALR_2"/>
    <property type="match status" value="1"/>
</dbReference>
<dbReference type="InterPro" id="IPR014729">
    <property type="entry name" value="Rossmann-like_a/b/a_fold"/>
</dbReference>
<name>A0AAT9IGN7_9GAMM</name>
<dbReference type="SUPFAM" id="SSF52374">
    <property type="entry name" value="Nucleotidylyl transferase"/>
    <property type="match status" value="1"/>
</dbReference>
<feature type="binding site" evidence="12">
    <location>
        <position position="238"/>
    </location>
    <ligand>
        <name>Zn(2+)</name>
        <dbReference type="ChEBI" id="CHEBI:29105"/>
    </ligand>
</feature>
<evidence type="ECO:0000256" key="12">
    <source>
        <dbReference type="HAMAP-Rule" id="MF_00041"/>
    </source>
</evidence>
<dbReference type="RefSeq" id="WP_367680910.1">
    <property type="nucleotide sequence ID" value="NZ_OZ060371.1"/>
</dbReference>
<dbReference type="Gene3D" id="3.40.50.620">
    <property type="entry name" value="HUPs"/>
    <property type="match status" value="1"/>
</dbReference>
<comment type="subcellular location">
    <subcellularLocation>
        <location evidence="1 12">Cytoplasm</location>
    </subcellularLocation>
</comment>
<dbReference type="PRINTS" id="PR00983">
    <property type="entry name" value="TRNASYNTHCYS"/>
</dbReference>
<dbReference type="GO" id="GO:0004817">
    <property type="term" value="F:cysteine-tRNA ligase activity"/>
    <property type="evidence" value="ECO:0007669"/>
    <property type="project" value="UniProtKB-UniRule"/>
</dbReference>
<keyword evidence="9 12" id="KW-0067">ATP-binding</keyword>
<feature type="binding site" evidence="12">
    <location>
        <position position="28"/>
    </location>
    <ligand>
        <name>Zn(2+)</name>
        <dbReference type="ChEBI" id="CHEBI:29105"/>
    </ligand>
</feature>
<feature type="binding site" evidence="12">
    <location>
        <position position="270"/>
    </location>
    <ligand>
        <name>ATP</name>
        <dbReference type="ChEBI" id="CHEBI:30616"/>
    </ligand>
</feature>
<dbReference type="GO" id="GO:0006423">
    <property type="term" value="P:cysteinyl-tRNA aminoacylation"/>
    <property type="evidence" value="ECO:0007669"/>
    <property type="project" value="UniProtKB-UniRule"/>
</dbReference>
<dbReference type="InterPro" id="IPR009080">
    <property type="entry name" value="tRNAsynth_Ia_anticodon-bd"/>
</dbReference>
<evidence type="ECO:0000256" key="3">
    <source>
        <dbReference type="ARBA" id="ARBA00011245"/>
    </source>
</evidence>
<dbReference type="SMART" id="SM00840">
    <property type="entry name" value="DALR_2"/>
    <property type="match status" value="1"/>
</dbReference>
<dbReference type="HAMAP" id="MF_00041">
    <property type="entry name" value="Cys_tRNA_synth"/>
    <property type="match status" value="1"/>
</dbReference>
<dbReference type="SUPFAM" id="SSF47323">
    <property type="entry name" value="Anticodon-binding domain of a subclass of class I aminoacyl-tRNA synthetases"/>
    <property type="match status" value="1"/>
</dbReference>
<evidence type="ECO:0000259" key="13">
    <source>
        <dbReference type="SMART" id="SM00840"/>
    </source>
</evidence>
<evidence type="ECO:0000256" key="10">
    <source>
        <dbReference type="ARBA" id="ARBA00022917"/>
    </source>
</evidence>
<evidence type="ECO:0000256" key="8">
    <source>
        <dbReference type="ARBA" id="ARBA00022833"/>
    </source>
</evidence>
<evidence type="ECO:0000313" key="14">
    <source>
        <dbReference type="EMBL" id="CAL4043731.1"/>
    </source>
</evidence>
<proteinExistence type="inferred from homology"/>
<accession>A0AAT9IGN7</accession>
<evidence type="ECO:0000256" key="4">
    <source>
        <dbReference type="ARBA" id="ARBA00022490"/>
    </source>
</evidence>
<dbReference type="Gene3D" id="1.20.120.1910">
    <property type="entry name" value="Cysteine-tRNA ligase, C-terminal anti-codon recognition domain"/>
    <property type="match status" value="1"/>
</dbReference>
<feature type="binding site" evidence="12">
    <location>
        <position position="209"/>
    </location>
    <ligand>
        <name>Zn(2+)</name>
        <dbReference type="ChEBI" id="CHEBI:29105"/>
    </ligand>
</feature>
<comment type="similarity">
    <text evidence="2 12">Belongs to the class-I aminoacyl-tRNA synthetase family.</text>
</comment>
<feature type="binding site" evidence="12">
    <location>
        <position position="234"/>
    </location>
    <ligand>
        <name>Zn(2+)</name>
        <dbReference type="ChEBI" id="CHEBI:29105"/>
    </ligand>
</feature>
<feature type="short sequence motif" description="'HIGH' region" evidence="12">
    <location>
        <begin position="30"/>
        <end position="40"/>
    </location>
</feature>
<protein>
    <recommendedName>
        <fullName evidence="12">Cysteine--tRNA ligase</fullName>
        <ecNumber evidence="12">6.1.1.16</ecNumber>
    </recommendedName>
    <alternativeName>
        <fullName evidence="12">Cysteinyl-tRNA synthetase</fullName>
        <shortName evidence="12">CysRS</shortName>
    </alternativeName>
</protein>
<evidence type="ECO:0000256" key="2">
    <source>
        <dbReference type="ARBA" id="ARBA00005594"/>
    </source>
</evidence>
<dbReference type="EC" id="6.1.1.16" evidence="12"/>